<dbReference type="PANTHER" id="PTHR13932:SF5">
    <property type="entry name" value="RADICAL S-ADENOSYL METHIONINE DOMAIN-CONTAINING PROTEIN 1, MITOCHONDRIAL"/>
    <property type="match status" value="1"/>
</dbReference>
<organism evidence="2 3">
    <name type="scientific">Thermochromatium tepidum ATCC 43061</name>
    <dbReference type="NCBI Taxonomy" id="316276"/>
    <lineage>
        <taxon>Bacteria</taxon>
        <taxon>Pseudomonadati</taxon>
        <taxon>Pseudomonadota</taxon>
        <taxon>Gammaproteobacteria</taxon>
        <taxon>Chromatiales</taxon>
        <taxon>Chromatiaceae</taxon>
        <taxon>Thermochromatium</taxon>
    </lineage>
</organism>
<dbReference type="SFLD" id="SFLDS00029">
    <property type="entry name" value="Radical_SAM"/>
    <property type="match status" value="1"/>
</dbReference>
<sequence>MNDMSIKSEETWIATHRERLEARVRDFTRFRELGLIVRSGDFFPSVHYPPITMYPETTEEALLDDYVLPPDGRFDVYLHLPFCEQRCLFCHYPVKFGRFGDKTHPETERYLDALEREMDLFRRRLGIERFQARSILVGGGTPTLLTPAQLDRMLTGFKERVDCSHVTQFNFDVDPGTLTDRYGAERRRILREHGVDRLTIGVQSLDDAILRKMHRPHDVATALASIEACQADGFQLNIEFIFGYPGQTLAGWVRMIDQAARLGVDEIQLYRLKIEAYGDAQGPIDKIVRLRPQELPAFEEAIRMKEAAIEILAEHGYTENLRRVFSKDPSKYSHYAHNQCCELYDQVGFGLTAFSSLRDRFLLNTQSFEDYYRRIESGRLPVNRGLKRGLDDQKRWAAVLPLKNRDIDKARYLELTGIAFEDAFPELWDQLVAEGLVEDKGRFAGLTRTGAFFADEVCHQFHARSYIPFEPDEYAPGPLNPYRVRQDSVEA</sequence>
<dbReference type="Proteomes" id="UP000426424">
    <property type="component" value="Chromosome"/>
</dbReference>
<dbReference type="SUPFAM" id="SSF102114">
    <property type="entry name" value="Radical SAM enzymes"/>
    <property type="match status" value="1"/>
</dbReference>
<dbReference type="EMBL" id="CP039268">
    <property type="protein sequence ID" value="QGU32879.1"/>
    <property type="molecule type" value="Genomic_DNA"/>
</dbReference>
<dbReference type="GO" id="GO:0051539">
    <property type="term" value="F:4 iron, 4 sulfur cluster binding"/>
    <property type="evidence" value="ECO:0007669"/>
    <property type="project" value="TreeGrafter"/>
</dbReference>
<dbReference type="KEGG" id="ttp:E6P07_07725"/>
<dbReference type="PANTHER" id="PTHR13932">
    <property type="entry name" value="COPROPORPHYRINIGEN III OXIDASE"/>
    <property type="match status" value="1"/>
</dbReference>
<dbReference type="GO" id="GO:0006779">
    <property type="term" value="P:porphyrin-containing compound biosynthetic process"/>
    <property type="evidence" value="ECO:0007669"/>
    <property type="project" value="TreeGrafter"/>
</dbReference>
<dbReference type="PROSITE" id="PS51918">
    <property type="entry name" value="RADICAL_SAM"/>
    <property type="match status" value="1"/>
</dbReference>
<name>A0A6I6ED50_THETI</name>
<proteinExistence type="predicted"/>
<evidence type="ECO:0000313" key="2">
    <source>
        <dbReference type="EMBL" id="QGU32879.1"/>
    </source>
</evidence>
<dbReference type="Gene3D" id="3.30.750.200">
    <property type="match status" value="1"/>
</dbReference>
<dbReference type="SFLD" id="SFLDG01082">
    <property type="entry name" value="B12-binding_domain_containing"/>
    <property type="match status" value="1"/>
</dbReference>
<dbReference type="SFLD" id="SFLDG01065">
    <property type="entry name" value="anaerobic_coproporphyrinogen-I"/>
    <property type="match status" value="1"/>
</dbReference>
<protein>
    <submittedName>
        <fullName evidence="2">Radical SAM protein</fullName>
    </submittedName>
</protein>
<keyword evidence="3" id="KW-1185">Reference proteome</keyword>
<dbReference type="AlphaFoldDB" id="A0A6I6ED50"/>
<dbReference type="GO" id="GO:0003824">
    <property type="term" value="F:catalytic activity"/>
    <property type="evidence" value="ECO:0007669"/>
    <property type="project" value="InterPro"/>
</dbReference>
<dbReference type="InterPro" id="IPR006638">
    <property type="entry name" value="Elp3/MiaA/NifB-like_rSAM"/>
</dbReference>
<dbReference type="OrthoDB" id="9808022at2"/>
<gene>
    <name evidence="2" type="ORF">E6P07_07725</name>
</gene>
<dbReference type="InterPro" id="IPR058240">
    <property type="entry name" value="rSAM_sf"/>
</dbReference>
<dbReference type="GO" id="GO:0005737">
    <property type="term" value="C:cytoplasm"/>
    <property type="evidence" value="ECO:0007669"/>
    <property type="project" value="TreeGrafter"/>
</dbReference>
<dbReference type="Pfam" id="PF04055">
    <property type="entry name" value="Radical_SAM"/>
    <property type="match status" value="1"/>
</dbReference>
<evidence type="ECO:0000259" key="1">
    <source>
        <dbReference type="PROSITE" id="PS51918"/>
    </source>
</evidence>
<evidence type="ECO:0000313" key="3">
    <source>
        <dbReference type="Proteomes" id="UP000426424"/>
    </source>
</evidence>
<feature type="domain" description="Radical SAM core" evidence="1">
    <location>
        <begin position="68"/>
        <end position="314"/>
    </location>
</feature>
<dbReference type="InterPro" id="IPR034505">
    <property type="entry name" value="Coproporphyrinogen-III_oxidase"/>
</dbReference>
<dbReference type="SMART" id="SM00729">
    <property type="entry name" value="Elp3"/>
    <property type="match status" value="1"/>
</dbReference>
<dbReference type="InterPro" id="IPR007197">
    <property type="entry name" value="rSAM"/>
</dbReference>
<accession>A0A6I6ED50</accession>
<reference evidence="2 3" key="1">
    <citation type="submission" date="2019-12" db="EMBL/GenBank/DDBJ databases">
        <title>The complete genome of the thermophilic, anoxygenic phototrophic gammaproteobacterium Thermochromatium tepidum.</title>
        <authorList>
            <person name="Sattley W.M."/>
            <person name="Swingley W.D."/>
            <person name="Burchell B.M."/>
            <person name="Gurbani S.A."/>
            <person name="Kujawa C.M."/>
            <person name="Nuccio D.A."/>
            <person name="Schladweiler J."/>
            <person name="Shaffer K.N."/>
            <person name="Stokes L.M."/>
            <person name="Touchman J.W."/>
            <person name="Blankenship R.E."/>
            <person name="Madigan M.T."/>
        </authorList>
    </citation>
    <scope>NUCLEOTIDE SEQUENCE [LARGE SCALE GENOMIC DNA]</scope>
    <source>
        <strain evidence="2 3">ATCC 43061</strain>
    </source>
</reference>
<dbReference type="CDD" id="cd01335">
    <property type="entry name" value="Radical_SAM"/>
    <property type="match status" value="1"/>
</dbReference>